<gene>
    <name evidence="2" type="ORF">EUGRSUZ_A00649</name>
</gene>
<protein>
    <submittedName>
        <fullName evidence="2">Uncharacterized protein</fullName>
    </submittedName>
</protein>
<feature type="compositionally biased region" description="Basic and acidic residues" evidence="1">
    <location>
        <begin position="39"/>
        <end position="49"/>
    </location>
</feature>
<proteinExistence type="predicted"/>
<feature type="compositionally biased region" description="Basic and acidic residues" evidence="1">
    <location>
        <begin position="76"/>
        <end position="99"/>
    </location>
</feature>
<dbReference type="Gramene" id="KCW88268">
    <property type="protein sequence ID" value="KCW88268"/>
    <property type="gene ID" value="EUGRSUZ_A00649"/>
</dbReference>
<evidence type="ECO:0000256" key="1">
    <source>
        <dbReference type="SAM" id="MobiDB-lite"/>
    </source>
</evidence>
<name>A0A059DBY4_EUCGR</name>
<sequence>MGKFRTPHVSQPQKTRGQEKEDPAAQCQPHRSSSGHTVSDGHGHQDRRVPYGRRSRGGSSRRRSGRWRRMRRERRRLPGHDGGEPESRHDEGGEVGEEVRELGVQADALPHQHLHQHRRRVPKELRHASSSSRLGRLYVRRGELNNVEGWIYGNAPSTKKCIS</sequence>
<accession>A0A059DBY4</accession>
<feature type="compositionally biased region" description="Basic residues" evidence="1">
    <location>
        <begin position="50"/>
        <end position="75"/>
    </location>
</feature>
<feature type="region of interest" description="Disordered" evidence="1">
    <location>
        <begin position="1"/>
        <end position="99"/>
    </location>
</feature>
<organism evidence="2">
    <name type="scientific">Eucalyptus grandis</name>
    <name type="common">Flooded gum</name>
    <dbReference type="NCBI Taxonomy" id="71139"/>
    <lineage>
        <taxon>Eukaryota</taxon>
        <taxon>Viridiplantae</taxon>
        <taxon>Streptophyta</taxon>
        <taxon>Embryophyta</taxon>
        <taxon>Tracheophyta</taxon>
        <taxon>Spermatophyta</taxon>
        <taxon>Magnoliopsida</taxon>
        <taxon>eudicotyledons</taxon>
        <taxon>Gunneridae</taxon>
        <taxon>Pentapetalae</taxon>
        <taxon>rosids</taxon>
        <taxon>malvids</taxon>
        <taxon>Myrtales</taxon>
        <taxon>Myrtaceae</taxon>
        <taxon>Myrtoideae</taxon>
        <taxon>Eucalypteae</taxon>
        <taxon>Eucalyptus</taxon>
    </lineage>
</organism>
<reference evidence="2" key="1">
    <citation type="submission" date="2013-07" db="EMBL/GenBank/DDBJ databases">
        <title>The genome of Eucalyptus grandis.</title>
        <authorList>
            <person name="Schmutz J."/>
            <person name="Hayes R."/>
            <person name="Myburg A."/>
            <person name="Tuskan G."/>
            <person name="Grattapaglia D."/>
            <person name="Rokhsar D.S."/>
        </authorList>
    </citation>
    <scope>NUCLEOTIDE SEQUENCE</scope>
    <source>
        <tissue evidence="2">Leaf extractions</tissue>
    </source>
</reference>
<dbReference type="AlphaFoldDB" id="A0A059DBY4"/>
<evidence type="ECO:0000313" key="2">
    <source>
        <dbReference type="EMBL" id="KCW88268.1"/>
    </source>
</evidence>
<dbReference type="InParanoid" id="A0A059DBY4"/>
<dbReference type="EMBL" id="KK198753">
    <property type="protein sequence ID" value="KCW88268.1"/>
    <property type="molecule type" value="Genomic_DNA"/>
</dbReference>